<keyword evidence="2" id="KW-0804">Transcription</keyword>
<evidence type="ECO:0000313" key="4">
    <source>
        <dbReference type="EMBL" id="MEI7065304.1"/>
    </source>
</evidence>
<evidence type="ECO:0000313" key="5">
    <source>
        <dbReference type="Proteomes" id="UP001359469"/>
    </source>
</evidence>
<sequence>MLTRLNNGESLTVRDLADEFNVCEKTIRRNLTERFAYLNFLRQGKQYRLPKGVSIPLDWAIPMRKDRCEHAESQSNPPKHQINSILDLIGVVAKIRNHFTHDFNRYAR</sequence>
<evidence type="ECO:0000259" key="3">
    <source>
        <dbReference type="Pfam" id="PF08220"/>
    </source>
</evidence>
<keyword evidence="1" id="KW-0805">Transcription regulation</keyword>
<protein>
    <submittedName>
        <fullName evidence="4">DeoR family transcriptional regulator</fullName>
    </submittedName>
</protein>
<feature type="domain" description="HTH deoR-type" evidence="3">
    <location>
        <begin position="1"/>
        <end position="33"/>
    </location>
</feature>
<name>A0ABU8JRI1_DICCH</name>
<evidence type="ECO:0000256" key="2">
    <source>
        <dbReference type="ARBA" id="ARBA00023163"/>
    </source>
</evidence>
<proteinExistence type="predicted"/>
<organism evidence="4 5">
    <name type="scientific">Dickeya chrysanthemi</name>
    <name type="common">Pectobacterium chrysanthemi</name>
    <name type="synonym">Erwinia chrysanthemi</name>
    <dbReference type="NCBI Taxonomy" id="556"/>
    <lineage>
        <taxon>Bacteria</taxon>
        <taxon>Pseudomonadati</taxon>
        <taxon>Pseudomonadota</taxon>
        <taxon>Gammaproteobacteria</taxon>
        <taxon>Enterobacterales</taxon>
        <taxon>Pectobacteriaceae</taxon>
        <taxon>Dickeya</taxon>
    </lineage>
</organism>
<evidence type="ECO:0000256" key="1">
    <source>
        <dbReference type="ARBA" id="ARBA00023015"/>
    </source>
</evidence>
<dbReference type="InterPro" id="IPR001034">
    <property type="entry name" value="DeoR_HTH"/>
</dbReference>
<comment type="caution">
    <text evidence="4">The sequence shown here is derived from an EMBL/GenBank/DDBJ whole genome shotgun (WGS) entry which is preliminary data.</text>
</comment>
<dbReference type="Proteomes" id="UP001359469">
    <property type="component" value="Unassembled WGS sequence"/>
</dbReference>
<gene>
    <name evidence="4" type="ORF">WCU84_16785</name>
</gene>
<reference evidence="4 5" key="1">
    <citation type="submission" date="2024-03" db="EMBL/GenBank/DDBJ databases">
        <title>Analysis of soft rot Pectobacteriaceae population diversity in US potato growing regions between 2016 and 2022.</title>
        <authorList>
            <person name="Ma X."/>
            <person name="Zhang X."/>
            <person name="Stodghill P."/>
            <person name="Rioux R."/>
            <person name="Babler B."/>
            <person name="Shrestha S."/>
            <person name="Babler B."/>
            <person name="Rivedal H."/>
            <person name="Frost K."/>
            <person name="Hao J."/>
            <person name="Secor G."/>
            <person name="Swingle B."/>
        </authorList>
    </citation>
    <scope>NUCLEOTIDE SEQUENCE [LARGE SCALE GENOMIC DNA]</scope>
    <source>
        <strain evidence="4 5">SR64</strain>
    </source>
</reference>
<accession>A0ABU8JRI1</accession>
<dbReference type="RefSeq" id="WP_336730211.1">
    <property type="nucleotide sequence ID" value="NZ_JBBBOO010000014.1"/>
</dbReference>
<keyword evidence="5" id="KW-1185">Reference proteome</keyword>
<dbReference type="Pfam" id="PF08220">
    <property type="entry name" value="HTH_DeoR"/>
    <property type="match status" value="1"/>
</dbReference>
<dbReference type="EMBL" id="JBBBOO010000014">
    <property type="protein sequence ID" value="MEI7065304.1"/>
    <property type="molecule type" value="Genomic_DNA"/>
</dbReference>